<feature type="domain" description="HAT C-terminal dimerisation" evidence="6">
    <location>
        <begin position="689"/>
        <end position="770"/>
    </location>
</feature>
<dbReference type="EnsemblFungi" id="FOXG_14437T0">
    <property type="protein sequence ID" value="FOXG_14437P0"/>
    <property type="gene ID" value="FOXG_14437"/>
</dbReference>
<dbReference type="GO" id="GO:0046983">
    <property type="term" value="F:protein dimerization activity"/>
    <property type="evidence" value="ECO:0007669"/>
    <property type="project" value="InterPro"/>
</dbReference>
<dbReference type="GO" id="GO:0008270">
    <property type="term" value="F:zinc ion binding"/>
    <property type="evidence" value="ECO:0007669"/>
    <property type="project" value="UniProtKB-KW"/>
</dbReference>
<accession>A0A0D2YFF6</accession>
<dbReference type="GO" id="GO:0005634">
    <property type="term" value="C:nucleus"/>
    <property type="evidence" value="ECO:0007669"/>
    <property type="project" value="UniProtKB-SubCell"/>
</dbReference>
<dbReference type="PANTHER" id="PTHR46481:SF10">
    <property type="entry name" value="ZINC FINGER BED DOMAIN-CONTAINING PROTEIN 39"/>
    <property type="match status" value="1"/>
</dbReference>
<keyword evidence="5" id="KW-0539">Nucleus</keyword>
<dbReference type="AlphaFoldDB" id="A0A0D2YFF6"/>
<keyword evidence="4" id="KW-0862">Zinc</keyword>
<dbReference type="EnsemblFungi" id="FOXG_15044T0">
    <property type="protein sequence ID" value="FOXG_15044P0"/>
    <property type="gene ID" value="FOXG_15044"/>
</dbReference>
<evidence type="ECO:0000256" key="1">
    <source>
        <dbReference type="ARBA" id="ARBA00004123"/>
    </source>
</evidence>
<evidence type="ECO:0000313" key="7">
    <source>
        <dbReference type="EnsemblFungi" id="FOXG_15044P0"/>
    </source>
</evidence>
<dbReference type="Proteomes" id="UP000002489">
    <property type="component" value="Unassembled WGS sequence"/>
</dbReference>
<evidence type="ECO:0000256" key="2">
    <source>
        <dbReference type="ARBA" id="ARBA00022723"/>
    </source>
</evidence>
<evidence type="ECO:0000256" key="4">
    <source>
        <dbReference type="ARBA" id="ARBA00022833"/>
    </source>
</evidence>
<sequence length="795" mass="91686">MTAQQQSLETLLGISSQRKSLKQQLDAASIKAKSRRTTLADLPTVQIGCKRYIAEEYIANKNRKGRWSWIQAYGFFLTEVSPDLRTLQTYWACSKCDERGKSSLFVATNATSPIEHLRRSHMITEADGNAYEDSSRADSQPPSKRRCLEVPTARSNVNKAKELTVGWIVTANLPFTAPSNPYLRRMLDLHDVSLAKEVPWSRQSVRDTMRKLFEVKKGAISCQLEKAVTKISFSFDMWTFPNRYAFLGLHAHYLDASYQVQSRLLALRRVWGAHSGDNQATTIYDIFGEYGIRDRIGAGVCDNVSSNDTCLASLYRQLSPAMAEEDIRNNRTRCFGHIVNLAARAFLWGEDPDSFEREAFTEAAFQVEERELRLWRKRGAVGKLHNIVRFVRASPQRRELMKSLACSQRDEDDYHLFEEDRAAIDLELMQNNETRWNSTFMMIQRAIRKREQIDHFITYLDTKAAEPRQRVPVQDHLSQQDWLLLAEIQSLLKPLYEITMRCQGWAKEGRYGALWEVMIGMEYLLNFFEEQKLIFSPPDGTADELQIARASATTSTAFQFIFALLMSILLRLLQDVVLHELTKVADARNTCHSTLETNIPVHSRKLRALMMTTDDAYKSLSITVGQNLTMWLRDAKNSVREFFEQQYPRKEQSEAARTMVGKAMRQDEPSQFDQWMQSYDRYMMEEEDELGVYMRQGPVRRENLNPILWWKEHQEEYPRLSKFALDILAIPAMSVDPERTFSVTKLTISSQRHSLSPEIIEEIQCLRNWLGHQAITVGEVVSFGGDLMGWDEGEA</sequence>
<keyword evidence="2" id="KW-0479">Metal-binding</keyword>
<proteinExistence type="predicted"/>
<dbReference type="InterPro" id="IPR008906">
    <property type="entry name" value="HATC_C_dom"/>
</dbReference>
<keyword evidence="3" id="KW-0863">Zinc-finger</keyword>
<name>A0A0D2YFF6_FUSOF</name>
<organism evidence="7 8">
    <name type="scientific">Fusarium oxysporum (strain Fo5176)</name>
    <name type="common">Fusarium vascular wilt</name>
    <dbReference type="NCBI Taxonomy" id="660025"/>
    <lineage>
        <taxon>Eukaryota</taxon>
        <taxon>Fungi</taxon>
        <taxon>Dikarya</taxon>
        <taxon>Ascomycota</taxon>
        <taxon>Pezizomycotina</taxon>
        <taxon>Sordariomycetes</taxon>
        <taxon>Hypocreomycetidae</taxon>
        <taxon>Hypocreales</taxon>
        <taxon>Nectriaceae</taxon>
        <taxon>Fusarium</taxon>
        <taxon>Fusarium oxysporum species complex</taxon>
    </lineage>
</organism>
<dbReference type="InterPro" id="IPR052035">
    <property type="entry name" value="ZnF_BED_domain_contain"/>
</dbReference>
<evidence type="ECO:0000259" key="6">
    <source>
        <dbReference type="Pfam" id="PF05699"/>
    </source>
</evidence>
<reference evidence="8" key="1">
    <citation type="journal article" date="2012" name="Mol. Plant Microbe Interact.">
        <title>A highly conserved effector in Fusarium oxysporum is required for full virulence on Arabidopsis.</title>
        <authorList>
            <person name="Thatcher L.F."/>
            <person name="Gardiner D.M."/>
            <person name="Kazan K."/>
            <person name="Manners J."/>
        </authorList>
    </citation>
    <scope>NUCLEOTIDE SEQUENCE [LARGE SCALE GENOMIC DNA]</scope>
    <source>
        <strain evidence="8">Fo5176</strain>
    </source>
</reference>
<dbReference type="InterPro" id="IPR012337">
    <property type="entry name" value="RNaseH-like_sf"/>
</dbReference>
<evidence type="ECO:0000256" key="5">
    <source>
        <dbReference type="ARBA" id="ARBA00023242"/>
    </source>
</evidence>
<comment type="subcellular location">
    <subcellularLocation>
        <location evidence="1">Nucleus</location>
    </subcellularLocation>
</comment>
<dbReference type="PANTHER" id="PTHR46481">
    <property type="entry name" value="ZINC FINGER BED DOMAIN-CONTAINING PROTEIN 4"/>
    <property type="match status" value="1"/>
</dbReference>
<evidence type="ECO:0000256" key="3">
    <source>
        <dbReference type="ARBA" id="ARBA00022771"/>
    </source>
</evidence>
<evidence type="ECO:0000313" key="8">
    <source>
        <dbReference type="Proteomes" id="UP000002489"/>
    </source>
</evidence>
<protein>
    <recommendedName>
        <fullName evidence="6">HAT C-terminal dimerisation domain-containing protein</fullName>
    </recommendedName>
</protein>
<reference evidence="7" key="2">
    <citation type="submission" date="2025-05" db="UniProtKB">
        <authorList>
            <consortium name="EnsemblFungi"/>
        </authorList>
    </citation>
    <scope>IDENTIFICATION</scope>
    <source>
        <strain evidence="7">4287 / CBS 123668 / FGSC 9935 / NRRL 34936</strain>
    </source>
</reference>
<dbReference type="Pfam" id="PF05699">
    <property type="entry name" value="Dimer_Tnp_hAT"/>
    <property type="match status" value="1"/>
</dbReference>
<dbReference type="SUPFAM" id="SSF53098">
    <property type="entry name" value="Ribonuclease H-like"/>
    <property type="match status" value="1"/>
</dbReference>